<keyword evidence="2" id="KW-1185">Reference proteome</keyword>
<dbReference type="AlphaFoldDB" id="A0A9N9NNI3"/>
<evidence type="ECO:0000313" key="2">
    <source>
        <dbReference type="Proteomes" id="UP000789405"/>
    </source>
</evidence>
<gene>
    <name evidence="1" type="ORF">DERYTH_LOCUS16496</name>
</gene>
<comment type="caution">
    <text evidence="1">The sequence shown here is derived from an EMBL/GenBank/DDBJ whole genome shotgun (WGS) entry which is preliminary data.</text>
</comment>
<accession>A0A9N9NNI3</accession>
<dbReference type="EMBL" id="CAJVPY010014465">
    <property type="protein sequence ID" value="CAG8746715.1"/>
    <property type="molecule type" value="Genomic_DNA"/>
</dbReference>
<evidence type="ECO:0000313" key="1">
    <source>
        <dbReference type="EMBL" id="CAG8746715.1"/>
    </source>
</evidence>
<protein>
    <submittedName>
        <fullName evidence="1">21034_t:CDS:1</fullName>
    </submittedName>
</protein>
<name>A0A9N9NNI3_9GLOM</name>
<sequence length="149" mass="18007">MQDYNICNIILFLEEKLCNIWQYDQSHERSVKTTYVDMHIDVFEEEEELFHIPEATTLLQENNGFLPPMIKGHDKHFLNPIYILEHFNQVKILFYDKYYSTILEEMHQRLCCSEYGKYFPTLTFVQKHKQSQHTAQQYLSLYTLNLICL</sequence>
<reference evidence="1" key="1">
    <citation type="submission" date="2021-06" db="EMBL/GenBank/DDBJ databases">
        <authorList>
            <person name="Kallberg Y."/>
            <person name="Tangrot J."/>
            <person name="Rosling A."/>
        </authorList>
    </citation>
    <scope>NUCLEOTIDE SEQUENCE</scope>
    <source>
        <strain evidence="1">MA453B</strain>
    </source>
</reference>
<proteinExistence type="predicted"/>
<dbReference type="OrthoDB" id="2442841at2759"/>
<dbReference type="Proteomes" id="UP000789405">
    <property type="component" value="Unassembled WGS sequence"/>
</dbReference>
<organism evidence="1 2">
    <name type="scientific">Dentiscutata erythropus</name>
    <dbReference type="NCBI Taxonomy" id="1348616"/>
    <lineage>
        <taxon>Eukaryota</taxon>
        <taxon>Fungi</taxon>
        <taxon>Fungi incertae sedis</taxon>
        <taxon>Mucoromycota</taxon>
        <taxon>Glomeromycotina</taxon>
        <taxon>Glomeromycetes</taxon>
        <taxon>Diversisporales</taxon>
        <taxon>Gigasporaceae</taxon>
        <taxon>Dentiscutata</taxon>
    </lineage>
</organism>